<evidence type="ECO:0000313" key="2">
    <source>
        <dbReference type="Proteomes" id="UP000465031"/>
    </source>
</evidence>
<dbReference type="RefSeq" id="WP_104271850.1">
    <property type="nucleotide sequence ID" value="NZ_CP047186.1"/>
</dbReference>
<protein>
    <submittedName>
        <fullName evidence="1">Plasmid replication, integration and excision activator</fullName>
    </submittedName>
</protein>
<name>A0AAE6RH80_9MICO</name>
<gene>
    <name evidence="1" type="ORF">GSU10_02375</name>
</gene>
<dbReference type="Proteomes" id="UP000465031">
    <property type="component" value="Chromosome"/>
</dbReference>
<proteinExistence type="predicted"/>
<dbReference type="EMBL" id="CP047186">
    <property type="protein sequence ID" value="QHC54612.1"/>
    <property type="molecule type" value="Genomic_DNA"/>
</dbReference>
<reference evidence="2" key="1">
    <citation type="submission" date="2019-12" db="EMBL/GenBank/DDBJ databases">
        <title>Complete and draft genome sequences of new strains and members of some known species of the genus Rathayibacter isolated from plants.</title>
        <authorList>
            <person name="Tarlachkov S.V."/>
            <person name="Starodumova I.P."/>
            <person name="Dorofeeva L.V."/>
            <person name="Prisyazhnaya N.V."/>
            <person name="Leyn S."/>
            <person name="Zlamal J."/>
            <person name="Elan M."/>
            <person name="Osterman A.L."/>
            <person name="Nadler S."/>
            <person name="Subbotin S.A."/>
            <person name="Evtushenko L.I."/>
        </authorList>
    </citation>
    <scope>NUCLEOTIDE SEQUENCE [LARGE SCALE GENOMIC DNA]</scope>
    <source>
        <strain evidence="2">VKM Ac-2761</strain>
    </source>
</reference>
<sequence>MPVKKTGLPVISETYFGGPAYAVGEVEQLMEFENGQAVKQQHDPRTNKPMWTVRVFDADPEAPKGQGEVTVKIVSATHPTLPPELPGLPFRPVIFDDLVVVPYVKEGAGRPRVAYSLRAGGIRPAIVKKAGDS</sequence>
<organism evidence="1 2">
    <name type="scientific">Rathayibacter tanaceti</name>
    <dbReference type="NCBI Taxonomy" id="1671680"/>
    <lineage>
        <taxon>Bacteria</taxon>
        <taxon>Bacillati</taxon>
        <taxon>Actinomycetota</taxon>
        <taxon>Actinomycetes</taxon>
        <taxon>Micrococcales</taxon>
        <taxon>Microbacteriaceae</taxon>
        <taxon>Rathayibacter</taxon>
    </lineage>
</organism>
<dbReference type="AlphaFoldDB" id="A0AAE6RH80"/>
<accession>A0AAE6RH80</accession>
<dbReference type="KEGG" id="rte:GSU10_02375"/>
<evidence type="ECO:0000313" key="1">
    <source>
        <dbReference type="EMBL" id="QHC54612.1"/>
    </source>
</evidence>